<evidence type="ECO:0000313" key="4">
    <source>
        <dbReference type="Proteomes" id="UP001620626"/>
    </source>
</evidence>
<accession>A0ABD2L0M9</accession>
<evidence type="ECO:0000256" key="2">
    <source>
        <dbReference type="SAM" id="Phobius"/>
    </source>
</evidence>
<keyword evidence="2" id="KW-0472">Membrane</keyword>
<organism evidence="3 4">
    <name type="scientific">Heterodera trifolii</name>
    <dbReference type="NCBI Taxonomy" id="157864"/>
    <lineage>
        <taxon>Eukaryota</taxon>
        <taxon>Metazoa</taxon>
        <taxon>Ecdysozoa</taxon>
        <taxon>Nematoda</taxon>
        <taxon>Chromadorea</taxon>
        <taxon>Rhabditida</taxon>
        <taxon>Tylenchina</taxon>
        <taxon>Tylenchomorpha</taxon>
        <taxon>Tylenchoidea</taxon>
        <taxon>Heteroderidae</taxon>
        <taxon>Heteroderinae</taxon>
        <taxon>Heterodera</taxon>
    </lineage>
</organism>
<name>A0ABD2L0M9_9BILA</name>
<evidence type="ECO:0000313" key="3">
    <source>
        <dbReference type="EMBL" id="KAL3108641.1"/>
    </source>
</evidence>
<keyword evidence="4" id="KW-1185">Reference proteome</keyword>
<proteinExistence type="predicted"/>
<dbReference type="EMBL" id="JBICBT010000590">
    <property type="protein sequence ID" value="KAL3108641.1"/>
    <property type="molecule type" value="Genomic_DNA"/>
</dbReference>
<evidence type="ECO:0000256" key="1">
    <source>
        <dbReference type="SAM" id="MobiDB-lite"/>
    </source>
</evidence>
<feature type="region of interest" description="Disordered" evidence="1">
    <location>
        <begin position="1"/>
        <end position="43"/>
    </location>
</feature>
<dbReference type="Proteomes" id="UP001620626">
    <property type="component" value="Unassembled WGS sequence"/>
</dbReference>
<gene>
    <name evidence="3" type="ORF">niasHT_015563</name>
</gene>
<feature type="transmembrane region" description="Helical" evidence="2">
    <location>
        <begin position="132"/>
        <end position="150"/>
    </location>
</feature>
<feature type="compositionally biased region" description="Polar residues" evidence="1">
    <location>
        <begin position="164"/>
        <end position="177"/>
    </location>
</feature>
<feature type="region of interest" description="Disordered" evidence="1">
    <location>
        <begin position="157"/>
        <end position="199"/>
    </location>
</feature>
<comment type="caution">
    <text evidence="3">The sequence shown here is derived from an EMBL/GenBank/DDBJ whole genome shotgun (WGS) entry which is preliminary data.</text>
</comment>
<reference evidence="3 4" key="1">
    <citation type="submission" date="2024-10" db="EMBL/GenBank/DDBJ databases">
        <authorList>
            <person name="Kim D."/>
        </authorList>
    </citation>
    <scope>NUCLEOTIDE SEQUENCE [LARGE SCALE GENOMIC DNA]</scope>
    <source>
        <strain evidence="3">BH-2024</strain>
    </source>
</reference>
<sequence length="252" mass="28595">MNELELELDEEKKRGGGGKEEEEKKRMRRRKEEEKKKRRRREEEEKRRRLIWIGGKFMRREKADDALAFLVDNAGVTLPSSVKCKLTDDPDGLLINSIGHFSAISLLTLSPADFGMLSTFFRRLATTGPTPTLLLLLVSVFFLCFFRVLIAEKGNGNGRDGTISRRSTGEEQQQTTGDDALDTAPPDVAIPQFSSEEDGQTKISDEFLRQLSAQQVADRRARLHRGGNNLRRPVDFEEALKVTVPYQTKKKV</sequence>
<protein>
    <submittedName>
        <fullName evidence="3">Uncharacterized protein</fullName>
    </submittedName>
</protein>
<dbReference type="AlphaFoldDB" id="A0ABD2L0M9"/>
<keyword evidence="2" id="KW-1133">Transmembrane helix</keyword>
<keyword evidence="2" id="KW-0812">Transmembrane</keyword>
<feature type="compositionally biased region" description="Basic and acidic residues" evidence="1">
    <location>
        <begin position="10"/>
        <end position="43"/>
    </location>
</feature>